<feature type="active site" description="Proton acceptor" evidence="17">
    <location>
        <position position="786"/>
    </location>
</feature>
<feature type="signal peptide" evidence="22">
    <location>
        <begin position="1"/>
        <end position="23"/>
    </location>
</feature>
<reference evidence="27 28" key="1">
    <citation type="journal article" date="2016" name="Nat. Commun.">
        <title>Extremotolerant tardigrade genome and improved radiotolerance of human cultured cells by tardigrade-unique protein.</title>
        <authorList>
            <person name="Hashimoto T."/>
            <person name="Horikawa D.D."/>
            <person name="Saito Y."/>
            <person name="Kuwahara H."/>
            <person name="Kozuka-Hata H."/>
            <person name="Shin-I T."/>
            <person name="Minakuchi Y."/>
            <person name="Ohishi K."/>
            <person name="Motoyama A."/>
            <person name="Aizu T."/>
            <person name="Enomoto A."/>
            <person name="Kondo K."/>
            <person name="Tanaka S."/>
            <person name="Hara Y."/>
            <person name="Koshikawa S."/>
            <person name="Sagara H."/>
            <person name="Miura T."/>
            <person name="Yokobori S."/>
            <person name="Miyagawa K."/>
            <person name="Suzuki Y."/>
            <person name="Kubo T."/>
            <person name="Oyama M."/>
            <person name="Kohara Y."/>
            <person name="Fujiyama A."/>
            <person name="Arakawa K."/>
            <person name="Katayama T."/>
            <person name="Toyoda A."/>
            <person name="Kunieda T."/>
        </authorList>
    </citation>
    <scope>NUCLEOTIDE SEQUENCE [LARGE SCALE GENOMIC DNA]</scope>
    <source>
        <strain evidence="27 28">YOKOZUNA-1</strain>
    </source>
</reference>
<gene>
    <name evidence="27" type="primary">RvY_09753-1</name>
    <name evidence="27" type="synonym">RvY_09753.1</name>
    <name evidence="27" type="ORF">RvY_09753</name>
</gene>
<dbReference type="SUPFAM" id="SSF47769">
    <property type="entry name" value="SAM/Pointed domain"/>
    <property type="match status" value="1"/>
</dbReference>
<keyword evidence="8" id="KW-0677">Repeat</keyword>
<evidence type="ECO:0000256" key="4">
    <source>
        <dbReference type="ARBA" id="ARBA00022553"/>
    </source>
</evidence>
<keyword evidence="19" id="KW-1015">Disulfide bond</keyword>
<feature type="domain" description="Fibronectin type-III" evidence="25">
    <location>
        <begin position="446"/>
        <end position="536"/>
    </location>
</feature>
<evidence type="ECO:0000256" key="17">
    <source>
        <dbReference type="PIRSR" id="PIRSR000666-1"/>
    </source>
</evidence>
<dbReference type="InterPro" id="IPR013761">
    <property type="entry name" value="SAM/pointed_sf"/>
</dbReference>
<dbReference type="SMART" id="SM01411">
    <property type="entry name" value="Ephrin_rec_like"/>
    <property type="match status" value="1"/>
</dbReference>
<comment type="caution">
    <text evidence="27">The sequence shown here is derived from an EMBL/GenBank/DDBJ whole genome shotgun (WGS) entry which is preliminary data.</text>
</comment>
<dbReference type="InterPro" id="IPR011009">
    <property type="entry name" value="Kinase-like_dom_sf"/>
</dbReference>
<evidence type="ECO:0000256" key="22">
    <source>
        <dbReference type="SAM" id="SignalP"/>
    </source>
</evidence>
<evidence type="ECO:0000256" key="6">
    <source>
        <dbReference type="ARBA" id="ARBA00022692"/>
    </source>
</evidence>
<evidence type="ECO:0000313" key="27">
    <source>
        <dbReference type="EMBL" id="GAU98634.1"/>
    </source>
</evidence>
<dbReference type="InterPro" id="IPR008266">
    <property type="entry name" value="Tyr_kinase_AS"/>
</dbReference>
<dbReference type="Gene3D" id="3.30.200.20">
    <property type="entry name" value="Phosphorylase Kinase, domain 1"/>
    <property type="match status" value="1"/>
</dbReference>
<evidence type="ECO:0000256" key="5">
    <source>
        <dbReference type="ARBA" id="ARBA00022679"/>
    </source>
</evidence>
<evidence type="ECO:0000256" key="21">
    <source>
        <dbReference type="SAM" id="Phobius"/>
    </source>
</evidence>
<dbReference type="Pfam" id="PF00041">
    <property type="entry name" value="fn3"/>
    <property type="match status" value="1"/>
</dbReference>
<dbReference type="InterPro" id="IPR001660">
    <property type="entry name" value="SAM"/>
</dbReference>
<dbReference type="OrthoDB" id="4062651at2759"/>
<dbReference type="InterPro" id="IPR001090">
    <property type="entry name" value="Ephrin_rcpt_lig-bd_dom"/>
</dbReference>
<dbReference type="InterPro" id="IPR011641">
    <property type="entry name" value="Tyr-kin_ephrin_A/B_rcpt-like"/>
</dbReference>
<accession>A0A1D1VAH9</accession>
<dbReference type="EC" id="2.7.10.1" evidence="2"/>
<keyword evidence="14" id="KW-0829">Tyrosine-protein kinase</keyword>
<dbReference type="GO" id="GO:0005524">
    <property type="term" value="F:ATP binding"/>
    <property type="evidence" value="ECO:0007669"/>
    <property type="project" value="UniProtKB-UniRule"/>
</dbReference>
<evidence type="ECO:0000259" key="24">
    <source>
        <dbReference type="PROSITE" id="PS50105"/>
    </source>
</evidence>
<keyword evidence="6 21" id="KW-0812">Transmembrane</keyword>
<evidence type="ECO:0000313" key="28">
    <source>
        <dbReference type="Proteomes" id="UP000186922"/>
    </source>
</evidence>
<feature type="disulfide bond" evidence="19">
    <location>
        <begin position="118"/>
        <end position="128"/>
    </location>
</feature>
<organism evidence="27 28">
    <name type="scientific">Ramazzottius varieornatus</name>
    <name type="common">Water bear</name>
    <name type="synonym">Tardigrade</name>
    <dbReference type="NCBI Taxonomy" id="947166"/>
    <lineage>
        <taxon>Eukaryota</taxon>
        <taxon>Metazoa</taxon>
        <taxon>Ecdysozoa</taxon>
        <taxon>Tardigrada</taxon>
        <taxon>Eutardigrada</taxon>
        <taxon>Parachela</taxon>
        <taxon>Hypsibioidea</taxon>
        <taxon>Ramazzottiidae</taxon>
        <taxon>Ramazzottius</taxon>
    </lineage>
</organism>
<dbReference type="Pfam" id="PF14575">
    <property type="entry name" value="EphA2_TM"/>
    <property type="match status" value="1"/>
</dbReference>
<keyword evidence="4" id="KW-0597">Phosphoprotein</keyword>
<feature type="domain" description="Fibronectin type-III" evidence="25">
    <location>
        <begin position="342"/>
        <end position="439"/>
    </location>
</feature>
<keyword evidence="16" id="KW-0325">Glycoprotein</keyword>
<evidence type="ECO:0000256" key="3">
    <source>
        <dbReference type="ARBA" id="ARBA00022475"/>
    </source>
</evidence>
<dbReference type="GO" id="GO:0030425">
    <property type="term" value="C:dendrite"/>
    <property type="evidence" value="ECO:0007669"/>
    <property type="project" value="TreeGrafter"/>
</dbReference>
<dbReference type="PROSITE" id="PS00109">
    <property type="entry name" value="PROTEIN_KINASE_TYR"/>
    <property type="match status" value="1"/>
</dbReference>
<dbReference type="InterPro" id="IPR027936">
    <property type="entry name" value="Eph_TM"/>
</dbReference>
<dbReference type="PANTHER" id="PTHR46877">
    <property type="entry name" value="EPH RECEPTOR A5"/>
    <property type="match status" value="1"/>
</dbReference>
<feature type="transmembrane region" description="Helical" evidence="21">
    <location>
        <begin position="547"/>
        <end position="572"/>
    </location>
</feature>
<dbReference type="Pfam" id="PF25599">
    <property type="entry name" value="Ephrin_CRD"/>
    <property type="match status" value="1"/>
</dbReference>
<evidence type="ECO:0000256" key="8">
    <source>
        <dbReference type="ARBA" id="ARBA00022737"/>
    </source>
</evidence>
<keyword evidence="3" id="KW-1003">Cell membrane</keyword>
<dbReference type="PIRSF" id="PIRSF000666">
    <property type="entry name" value="TyrPK_ephrin_receptor"/>
    <property type="match status" value="1"/>
</dbReference>
<dbReference type="Proteomes" id="UP000186922">
    <property type="component" value="Unassembled WGS sequence"/>
</dbReference>
<dbReference type="PROSITE" id="PS50011">
    <property type="entry name" value="PROTEIN_KINASE_DOM"/>
    <property type="match status" value="1"/>
</dbReference>
<dbReference type="STRING" id="947166.A0A1D1VAH9"/>
<dbReference type="FunFam" id="1.10.510.10:FF:000268">
    <property type="entry name" value="Receptor protein-tyrosine kinase"/>
    <property type="match status" value="1"/>
</dbReference>
<dbReference type="EMBL" id="BDGG01000004">
    <property type="protein sequence ID" value="GAU98634.1"/>
    <property type="molecule type" value="Genomic_DNA"/>
</dbReference>
<keyword evidence="13 21" id="KW-0472">Membrane</keyword>
<feature type="domain" description="SAM" evidence="24">
    <location>
        <begin position="953"/>
        <end position="1012"/>
    </location>
</feature>
<dbReference type="SMART" id="SM00454">
    <property type="entry name" value="SAM"/>
    <property type="match status" value="1"/>
</dbReference>
<dbReference type="SUPFAM" id="SSF49265">
    <property type="entry name" value="Fibronectin type III"/>
    <property type="match status" value="1"/>
</dbReference>
<dbReference type="SMART" id="SM00060">
    <property type="entry name" value="FN3"/>
    <property type="match status" value="2"/>
</dbReference>
<evidence type="ECO:0000256" key="14">
    <source>
        <dbReference type="ARBA" id="ARBA00023137"/>
    </source>
</evidence>
<dbReference type="GO" id="GO:0005005">
    <property type="term" value="F:transmembrane-ephrin receptor activity"/>
    <property type="evidence" value="ECO:0007669"/>
    <property type="project" value="TreeGrafter"/>
</dbReference>
<comment type="subcellular location">
    <subcellularLocation>
        <location evidence="1">Cell membrane</location>
        <topology evidence="1">Single-pass type I membrane protein</topology>
    </subcellularLocation>
</comment>
<evidence type="ECO:0000256" key="1">
    <source>
        <dbReference type="ARBA" id="ARBA00004251"/>
    </source>
</evidence>
<keyword evidence="5" id="KW-0808">Transferase</keyword>
<dbReference type="SUPFAM" id="SSF49785">
    <property type="entry name" value="Galactose-binding domain-like"/>
    <property type="match status" value="1"/>
</dbReference>
<evidence type="ECO:0000256" key="2">
    <source>
        <dbReference type="ARBA" id="ARBA00011902"/>
    </source>
</evidence>
<protein>
    <recommendedName>
        <fullName evidence="2">receptor protein-tyrosine kinase</fullName>
        <ecNumber evidence="2">2.7.10.1</ecNumber>
    </recommendedName>
</protein>
<dbReference type="InterPro" id="IPR003961">
    <property type="entry name" value="FN3_dom"/>
</dbReference>
<dbReference type="PANTHER" id="PTHR46877:SF14">
    <property type="entry name" value="RECEPTOR PROTEIN-TYROSINE KINASE"/>
    <property type="match status" value="1"/>
</dbReference>
<dbReference type="SUPFAM" id="SSF56112">
    <property type="entry name" value="Protein kinase-like (PK-like)"/>
    <property type="match status" value="1"/>
</dbReference>
<dbReference type="InterPro" id="IPR016257">
    <property type="entry name" value="Tyr_kinase_ephrin_rcpt"/>
</dbReference>
<keyword evidence="9 18" id="KW-0547">Nucleotide-binding</keyword>
<dbReference type="SMART" id="SM00615">
    <property type="entry name" value="EPH_lbd"/>
    <property type="match status" value="1"/>
</dbReference>
<dbReference type="InterPro" id="IPR008979">
    <property type="entry name" value="Galactose-bd-like_sf"/>
</dbReference>
<feature type="binding site" evidence="18 20">
    <location>
        <position position="692"/>
    </location>
    <ligand>
        <name>ATP</name>
        <dbReference type="ChEBI" id="CHEBI:30616"/>
    </ligand>
</feature>
<dbReference type="PROSITE" id="PS50105">
    <property type="entry name" value="SAM_DOMAIN"/>
    <property type="match status" value="1"/>
</dbReference>
<evidence type="ECO:0000259" key="25">
    <source>
        <dbReference type="PROSITE" id="PS50853"/>
    </source>
</evidence>
<name>A0A1D1VAH9_RAMVA</name>
<evidence type="ECO:0000256" key="19">
    <source>
        <dbReference type="PIRSR" id="PIRSR000666-3"/>
    </source>
</evidence>
<evidence type="ECO:0000256" key="13">
    <source>
        <dbReference type="ARBA" id="ARBA00023136"/>
    </source>
</evidence>
<dbReference type="InterPro" id="IPR017441">
    <property type="entry name" value="Protein_kinase_ATP_BS"/>
</dbReference>
<sequence length="1024" mass="114058">MSFSWNYFLAYLSFYCFVNGVAAKAPIIPVLGRQVVLLDTTQEAQLGWIKQPPSDVSLQTQGWLEESYTHFEHGINWRSYVACDVAYDNVNNWLWTPFVPRQEANRLFIEIKFSMRDCSFFPGQVRSCKETFSLLSHEVMEDTGRSRPPADADAYTLVDRIAADKGRFTSNNDMVTNTEVRDIPLTKGSKGVYFAFQDQGACISVLAIKVYYITCPNVTINSATFPETPTGTDVSSLVATFGQCLPNSVQIEPPKYLCKSDGSWDYMVGSCQCMAGTEKVQNACRMCPAGKFKPDIGDVSCVDCPDFSLSNSPGSAECRCRKNYFRAPFDSRNMPCSQPPSAPQNITVLDFDQTSVTLRWKAPKSLGGRTDLTYRIGCDICDSAVVYSPSQGGTNSSTMKISGLKANTNYGFTIYAENGVSEMSQDVRYERITVSTADSAPVDSSVRLNVQADYLGENRIRLTYRPVFSLEQVNLYEIQYGVVGTKNTSNILTKSPTMIFDPLIANSEYQFRVRARVDNNWGRFSEAVAVFTHGDPVADSQAPGAQIGMIAGITAALIMCVILFGIMFYVLWKRNSDNCGRKQASDCDTLEYRHTELPFDQCHTAHLPINHGFPHLHPMTLGTPIYRSGAAPRTYVDPHTYEDPTQAFKDFTRELNPALIQIDQVIGGGEFGDVCKGTLLLPNQCSVAVAVKTLSQNATSEKAKADFLMEATIMGQFDHVNVIYLQGIVTHHSPVMIVTEYMENGSLDTFLRANLGQFQSVQLVHMLRGVASGMNYLASRNYVHRDLAARNVLVNKQLVCKIADFGLSREIESRCDAAYTTKGGKIPVRWTAPEAIAFRKFTTASDVWSFGVVCWEVLSYGERPYWNWSNQDVIKSIERGYRLPPPVNCPETVYQLMLECWQHELIQRPTFGQCLRALDKMIRFPSQLSLIAHNNQWDDSFGASSPDMNPSVTVENWLTSIGLPCYTSVFCSQIASVEAIARLTPDDLTRMGITTPSHQKILLTSILHLREHLGANTAEGGFLV</sequence>
<dbReference type="PROSITE" id="PS00107">
    <property type="entry name" value="PROTEIN_KINASE_ATP"/>
    <property type="match status" value="1"/>
</dbReference>
<dbReference type="PRINTS" id="PR00109">
    <property type="entry name" value="TYRKINASE"/>
</dbReference>
<dbReference type="InterPro" id="IPR050449">
    <property type="entry name" value="Ephrin_rcpt_TKs"/>
</dbReference>
<evidence type="ECO:0000256" key="11">
    <source>
        <dbReference type="ARBA" id="ARBA00022840"/>
    </source>
</evidence>
<dbReference type="Gene3D" id="1.10.510.10">
    <property type="entry name" value="Transferase(Phosphotransferase) domain 1"/>
    <property type="match status" value="1"/>
</dbReference>
<dbReference type="Gene3D" id="1.10.150.50">
    <property type="entry name" value="Transcription Factor, Ets-1"/>
    <property type="match status" value="1"/>
</dbReference>
<keyword evidence="11 18" id="KW-0067">ATP-binding</keyword>
<dbReference type="Gene3D" id="2.10.50.10">
    <property type="entry name" value="Tumor Necrosis Factor Receptor, subunit A, domain 2"/>
    <property type="match status" value="1"/>
</dbReference>
<evidence type="ECO:0000256" key="12">
    <source>
        <dbReference type="ARBA" id="ARBA00022989"/>
    </source>
</evidence>
<feature type="binding site" evidence="18">
    <location>
        <begin position="666"/>
        <end position="674"/>
    </location>
    <ligand>
        <name>ATP</name>
        <dbReference type="ChEBI" id="CHEBI:30616"/>
    </ligand>
</feature>
<keyword evidence="7 22" id="KW-0732">Signal</keyword>
<feature type="chain" id="PRO_5008898219" description="receptor protein-tyrosine kinase" evidence="22">
    <location>
        <begin position="24"/>
        <end position="1024"/>
    </location>
</feature>
<dbReference type="Pfam" id="PF01404">
    <property type="entry name" value="Ephrin_lbd"/>
    <property type="match status" value="1"/>
</dbReference>
<proteinExistence type="predicted"/>
<dbReference type="SMART" id="SM00219">
    <property type="entry name" value="TyrKc"/>
    <property type="match status" value="1"/>
</dbReference>
<dbReference type="FunFam" id="2.10.50.10:FF:000001">
    <property type="entry name" value="Ephrin type-A receptor 5"/>
    <property type="match status" value="1"/>
</dbReference>
<dbReference type="Gene3D" id="2.60.40.1770">
    <property type="entry name" value="ephrin a2 ectodomain"/>
    <property type="match status" value="1"/>
</dbReference>
<dbReference type="InterPro" id="IPR000719">
    <property type="entry name" value="Prot_kinase_dom"/>
</dbReference>
<dbReference type="PROSITE" id="PS51550">
    <property type="entry name" value="EPH_LBD"/>
    <property type="match status" value="1"/>
</dbReference>
<feature type="domain" description="Eph LBD" evidence="26">
    <location>
        <begin position="33"/>
        <end position="220"/>
    </location>
</feature>
<dbReference type="FunFam" id="3.30.200.20:FF:000143">
    <property type="entry name" value="Ephrin type-B receptor 6"/>
    <property type="match status" value="1"/>
</dbReference>
<dbReference type="PROSITE" id="PS50853">
    <property type="entry name" value="FN3"/>
    <property type="match status" value="2"/>
</dbReference>
<evidence type="ECO:0000256" key="9">
    <source>
        <dbReference type="ARBA" id="ARBA00022741"/>
    </source>
</evidence>
<dbReference type="InterPro" id="IPR036116">
    <property type="entry name" value="FN3_sf"/>
</dbReference>
<keyword evidence="15" id="KW-0675">Receptor</keyword>
<feature type="domain" description="Protein kinase" evidence="23">
    <location>
        <begin position="660"/>
        <end position="922"/>
    </location>
</feature>
<dbReference type="Gene3D" id="2.60.120.260">
    <property type="entry name" value="Galactose-binding domain-like"/>
    <property type="match status" value="1"/>
</dbReference>
<evidence type="ECO:0000256" key="18">
    <source>
        <dbReference type="PIRSR" id="PIRSR000666-2"/>
    </source>
</evidence>
<keyword evidence="10" id="KW-0418">Kinase</keyword>
<dbReference type="Pfam" id="PF07699">
    <property type="entry name" value="Ephrin_rec_like"/>
    <property type="match status" value="1"/>
</dbReference>
<evidence type="ECO:0000259" key="23">
    <source>
        <dbReference type="PROSITE" id="PS50011"/>
    </source>
</evidence>
<feature type="disulfide bond" evidence="19">
    <location>
        <begin position="83"/>
        <end position="202"/>
    </location>
</feature>
<keyword evidence="12 21" id="KW-1133">Transmembrane helix</keyword>
<evidence type="ECO:0000256" key="15">
    <source>
        <dbReference type="ARBA" id="ARBA00023170"/>
    </source>
</evidence>
<evidence type="ECO:0000256" key="7">
    <source>
        <dbReference type="ARBA" id="ARBA00022729"/>
    </source>
</evidence>
<dbReference type="AlphaFoldDB" id="A0A1D1VAH9"/>
<evidence type="ECO:0000256" key="16">
    <source>
        <dbReference type="ARBA" id="ARBA00023180"/>
    </source>
</evidence>
<dbReference type="Pfam" id="PF07714">
    <property type="entry name" value="PK_Tyr_Ser-Thr"/>
    <property type="match status" value="1"/>
</dbReference>
<dbReference type="GO" id="GO:0007411">
    <property type="term" value="P:axon guidance"/>
    <property type="evidence" value="ECO:0007669"/>
    <property type="project" value="TreeGrafter"/>
</dbReference>
<evidence type="ECO:0000256" key="20">
    <source>
        <dbReference type="PROSITE-ProRule" id="PRU10141"/>
    </source>
</evidence>
<dbReference type="FunFam" id="2.60.120.260:FF:000089">
    <property type="entry name" value="Eph receptor tyrosine kinase"/>
    <property type="match status" value="1"/>
</dbReference>
<keyword evidence="28" id="KW-1185">Reference proteome</keyword>
<dbReference type="Gene3D" id="2.60.40.10">
    <property type="entry name" value="Immunoglobulins"/>
    <property type="match status" value="2"/>
</dbReference>
<dbReference type="InterPro" id="IPR013783">
    <property type="entry name" value="Ig-like_fold"/>
</dbReference>
<dbReference type="GO" id="GO:0005886">
    <property type="term" value="C:plasma membrane"/>
    <property type="evidence" value="ECO:0007669"/>
    <property type="project" value="UniProtKB-SubCell"/>
</dbReference>
<dbReference type="Pfam" id="PF00536">
    <property type="entry name" value="SAM_1"/>
    <property type="match status" value="1"/>
</dbReference>
<dbReference type="CDD" id="cd00063">
    <property type="entry name" value="FN3"/>
    <property type="match status" value="2"/>
</dbReference>
<dbReference type="InterPro" id="IPR020635">
    <property type="entry name" value="Tyr_kinase_cat_dom"/>
</dbReference>
<evidence type="ECO:0000256" key="10">
    <source>
        <dbReference type="ARBA" id="ARBA00022777"/>
    </source>
</evidence>
<evidence type="ECO:0000259" key="26">
    <source>
        <dbReference type="PROSITE" id="PS51550"/>
    </source>
</evidence>
<dbReference type="InterPro" id="IPR001245">
    <property type="entry name" value="Ser-Thr/Tyr_kinase_cat_dom"/>
</dbReference>